<evidence type="ECO:0000259" key="3">
    <source>
        <dbReference type="Pfam" id="PF20451"/>
    </source>
</evidence>
<reference evidence="4" key="1">
    <citation type="submission" date="2023-02" db="EMBL/GenBank/DDBJ databases">
        <title>Genome of toxic invasive species Heracleum sosnowskyi carries increased number of genes despite the absence of recent whole-genome duplications.</title>
        <authorList>
            <person name="Schelkunov M."/>
            <person name="Shtratnikova V."/>
            <person name="Makarenko M."/>
            <person name="Klepikova A."/>
            <person name="Omelchenko D."/>
            <person name="Novikova G."/>
            <person name="Obukhova E."/>
            <person name="Bogdanov V."/>
            <person name="Penin A."/>
            <person name="Logacheva M."/>
        </authorList>
    </citation>
    <scope>NUCLEOTIDE SEQUENCE</scope>
    <source>
        <strain evidence="4">Hsosn_3</strain>
        <tissue evidence="4">Leaf</tissue>
    </source>
</reference>
<dbReference type="PANTHER" id="PTHR31713:SF14">
    <property type="entry name" value="CALMODULIN-BINDING PROTEIN 60 A"/>
    <property type="match status" value="1"/>
</dbReference>
<dbReference type="Pfam" id="PF07887">
    <property type="entry name" value="Calmodulin_bind"/>
    <property type="match status" value="1"/>
</dbReference>
<name>A0AAD8GYV3_9APIA</name>
<evidence type="ECO:0000256" key="1">
    <source>
        <dbReference type="SAM" id="Phobius"/>
    </source>
</evidence>
<accession>A0AAD8GYV3</accession>
<comment type="caution">
    <text evidence="4">The sequence shown here is derived from an EMBL/GenBank/DDBJ whole genome shotgun (WGS) entry which is preliminary data.</text>
</comment>
<evidence type="ECO:0000313" key="5">
    <source>
        <dbReference type="Proteomes" id="UP001237642"/>
    </source>
</evidence>
<organism evidence="4 5">
    <name type="scientific">Heracleum sosnowskyi</name>
    <dbReference type="NCBI Taxonomy" id="360622"/>
    <lineage>
        <taxon>Eukaryota</taxon>
        <taxon>Viridiplantae</taxon>
        <taxon>Streptophyta</taxon>
        <taxon>Embryophyta</taxon>
        <taxon>Tracheophyta</taxon>
        <taxon>Spermatophyta</taxon>
        <taxon>Magnoliopsida</taxon>
        <taxon>eudicotyledons</taxon>
        <taxon>Gunneridae</taxon>
        <taxon>Pentapetalae</taxon>
        <taxon>asterids</taxon>
        <taxon>campanulids</taxon>
        <taxon>Apiales</taxon>
        <taxon>Apiaceae</taxon>
        <taxon>Apioideae</taxon>
        <taxon>apioid superclade</taxon>
        <taxon>Tordylieae</taxon>
        <taxon>Tordyliinae</taxon>
        <taxon>Heracleum</taxon>
    </lineage>
</organism>
<evidence type="ECO:0000259" key="2">
    <source>
        <dbReference type="Pfam" id="PF07887"/>
    </source>
</evidence>
<protein>
    <submittedName>
        <fullName evidence="4">Uncharacterized protein</fullName>
    </submittedName>
</protein>
<dbReference type="GO" id="GO:0043565">
    <property type="term" value="F:sequence-specific DNA binding"/>
    <property type="evidence" value="ECO:0007669"/>
    <property type="project" value="TreeGrafter"/>
</dbReference>
<dbReference type="PANTHER" id="PTHR31713">
    <property type="entry name" value="OS02G0177800 PROTEIN"/>
    <property type="match status" value="1"/>
</dbReference>
<reference evidence="4" key="2">
    <citation type="submission" date="2023-05" db="EMBL/GenBank/DDBJ databases">
        <authorList>
            <person name="Schelkunov M.I."/>
        </authorList>
    </citation>
    <scope>NUCLEOTIDE SEQUENCE</scope>
    <source>
        <strain evidence="4">Hsosn_3</strain>
        <tissue evidence="4">Leaf</tissue>
    </source>
</reference>
<sequence length="449" mass="50255">MFLQKVSSPVLTSCQIKGEVGNSTKLALVDSLTEEVVKSGSEAAAEVEILVLKGDYVGHEAFNGKSEDFNNRIVSKMEGKTYVLQGTTTLKLKEGISSIGHLSFTQNSGWTRILKLCLGARAVNSFPGTTIQPAETESFDLKNNRVTAYAKKEVPSLLDKVSALKHIGRGITKRLNNGSINTVKDLLVVLNTNPQRLQEVKGLKNKKGDILHFVIEIVYVFMINVLLFFPFSSKRSIINAAFVGTKTWEEVTDHAKTCIIDDKAIQVYFDPDSQQKCGAVFDVIGQVKRSLKESRYFPMNMLSAVIGQEKVWTYKDVNSLLEEFPQTLASTMTENPNQFISCYSPLFDTWEQPGIASRNIFTSTNCIGESSHLGSPKESLWGPLYSPSYNDEEFLHFMTFNDKPEISSELKPKLSWFIICVSRWLVISKRVGYHVNKKTEDPVTYGQKL</sequence>
<dbReference type="EMBL" id="JAUIZM010000011">
    <property type="protein sequence ID" value="KAK1357817.1"/>
    <property type="molecule type" value="Genomic_DNA"/>
</dbReference>
<dbReference type="Proteomes" id="UP001237642">
    <property type="component" value="Unassembled WGS sequence"/>
</dbReference>
<gene>
    <name evidence="4" type="ORF">POM88_051073</name>
</gene>
<dbReference type="AlphaFoldDB" id="A0AAD8GYV3"/>
<keyword evidence="1" id="KW-1133">Transmembrane helix</keyword>
<dbReference type="InterPro" id="IPR046831">
    <property type="entry name" value="Calmodulin_bind_N"/>
</dbReference>
<dbReference type="GO" id="GO:0005516">
    <property type="term" value="F:calmodulin binding"/>
    <property type="evidence" value="ECO:0007669"/>
    <property type="project" value="InterPro"/>
</dbReference>
<feature type="domain" description="Calmodulin binding protein central" evidence="3">
    <location>
        <begin position="157"/>
        <end position="204"/>
    </location>
</feature>
<feature type="transmembrane region" description="Helical" evidence="1">
    <location>
        <begin position="210"/>
        <end position="231"/>
    </location>
</feature>
<feature type="domain" description="Calmodulin binding protein-like N-terminal" evidence="2">
    <location>
        <begin position="1"/>
        <end position="143"/>
    </location>
</feature>
<dbReference type="GO" id="GO:0005634">
    <property type="term" value="C:nucleus"/>
    <property type="evidence" value="ECO:0007669"/>
    <property type="project" value="TreeGrafter"/>
</dbReference>
<keyword evidence="1" id="KW-0472">Membrane</keyword>
<keyword evidence="5" id="KW-1185">Reference proteome</keyword>
<proteinExistence type="predicted"/>
<dbReference type="GO" id="GO:0080142">
    <property type="term" value="P:regulation of salicylic acid biosynthetic process"/>
    <property type="evidence" value="ECO:0007669"/>
    <property type="project" value="TreeGrafter"/>
</dbReference>
<dbReference type="Pfam" id="PF20451">
    <property type="entry name" value="Calmod_bind_M"/>
    <property type="match status" value="1"/>
</dbReference>
<dbReference type="InterPro" id="IPR046830">
    <property type="entry name" value="Calmod_bind_M"/>
</dbReference>
<dbReference type="GO" id="GO:0003700">
    <property type="term" value="F:DNA-binding transcription factor activity"/>
    <property type="evidence" value="ECO:0007669"/>
    <property type="project" value="TreeGrafter"/>
</dbReference>
<keyword evidence="1" id="KW-0812">Transmembrane</keyword>
<dbReference type="InterPro" id="IPR012416">
    <property type="entry name" value="CBP60"/>
</dbReference>
<evidence type="ECO:0000313" key="4">
    <source>
        <dbReference type="EMBL" id="KAK1357817.1"/>
    </source>
</evidence>